<evidence type="ECO:0000313" key="3">
    <source>
        <dbReference type="Proteomes" id="UP000064249"/>
    </source>
</evidence>
<dbReference type="InterPro" id="IPR038720">
    <property type="entry name" value="YprB_RNase_H-like_dom"/>
</dbReference>
<dbReference type="Proteomes" id="UP000064249">
    <property type="component" value="Unassembled WGS sequence"/>
</dbReference>
<dbReference type="Gene3D" id="3.30.420.10">
    <property type="entry name" value="Ribonuclease H-like superfamily/Ribonuclease H"/>
    <property type="match status" value="1"/>
</dbReference>
<proteinExistence type="predicted"/>
<dbReference type="Pfam" id="PF13482">
    <property type="entry name" value="RNase_H_2"/>
    <property type="match status" value="1"/>
</dbReference>
<accession>A0A101FYT4</accession>
<protein>
    <recommendedName>
        <fullName evidence="1">YprB ribonuclease H-like domain-containing protein</fullName>
    </recommendedName>
</protein>
<dbReference type="GO" id="GO:0003676">
    <property type="term" value="F:nucleic acid binding"/>
    <property type="evidence" value="ECO:0007669"/>
    <property type="project" value="InterPro"/>
</dbReference>
<sequence>MNSLLEQLKSLGVELGKDKTSFKKKDAIDLSLVLGGVWENTPYGRTLHIHQDYESNTVYGKTALYYKSTDASLLDFFNLHLSQEQKDTFSNRTICFFDTETSSLNLGSGAFVFLCGFSYFNEDGGVCTDQFFMPHPSDERAFIYAVQSFLLPFTVLSSYNGKSFDIPMLRNRYILTAMEDESLDKPHLDLLFVARSLWKRRLDSCRLADIERNILGFERDEEEVPGYLVPLLYQDYLREGDATPLKGVLSHNAQDVVSLAALYIVLGNILVNENHLIDHPDDLVSLAYYYQKIGRMDSAVQYFDAYLDKSEENVDPAVLYDYAWLHRRNENWSEAIKLWLRAAKMDHIPSIIEVAKYYEHQQKDPAQAMQWLERIDNGEKQRAAIIKDDLPRRSARLMSKMEKNDENRKF</sequence>
<evidence type="ECO:0000259" key="1">
    <source>
        <dbReference type="Pfam" id="PF13482"/>
    </source>
</evidence>
<dbReference type="InterPro" id="IPR036397">
    <property type="entry name" value="RNaseH_sf"/>
</dbReference>
<name>A0A101FYT4_9CHLR</name>
<dbReference type="InterPro" id="IPR012337">
    <property type="entry name" value="RNaseH-like_sf"/>
</dbReference>
<dbReference type="InterPro" id="IPR011990">
    <property type="entry name" value="TPR-like_helical_dom_sf"/>
</dbReference>
<comment type="caution">
    <text evidence="2">The sequence shown here is derived from an EMBL/GenBank/DDBJ whole genome shotgun (WGS) entry which is preliminary data.</text>
</comment>
<feature type="domain" description="YprB ribonuclease H-like" evidence="1">
    <location>
        <begin position="95"/>
        <end position="265"/>
    </location>
</feature>
<dbReference type="AlphaFoldDB" id="A0A101FYT4"/>
<dbReference type="PANTHER" id="PTHR38462:SF1">
    <property type="entry name" value="YPRB RIBONUCLEASE H-LIKE DOMAIN-CONTAINING PROTEIN"/>
    <property type="match status" value="1"/>
</dbReference>
<gene>
    <name evidence="2" type="ORF">XD73_0242</name>
</gene>
<dbReference type="Gene3D" id="1.25.40.10">
    <property type="entry name" value="Tetratricopeptide repeat domain"/>
    <property type="match status" value="1"/>
</dbReference>
<reference evidence="2 3" key="1">
    <citation type="journal article" date="2015" name="MBio">
        <title>Genome-Resolved Metagenomic Analysis Reveals Roles for Candidate Phyla and Other Microbial Community Members in Biogeochemical Transformations in Oil Reservoirs.</title>
        <authorList>
            <person name="Hu P."/>
            <person name="Tom L."/>
            <person name="Singh A."/>
            <person name="Thomas B.C."/>
            <person name="Baker B.J."/>
            <person name="Piceno Y.M."/>
            <person name="Andersen G.L."/>
            <person name="Banfield J.F."/>
        </authorList>
    </citation>
    <scope>NUCLEOTIDE SEQUENCE [LARGE SCALE GENOMIC DNA]</scope>
    <source>
        <strain evidence="2">46_16</strain>
    </source>
</reference>
<evidence type="ECO:0000313" key="2">
    <source>
        <dbReference type="EMBL" id="KUK46921.1"/>
    </source>
</evidence>
<dbReference type="SUPFAM" id="SSF53098">
    <property type="entry name" value="Ribonuclease H-like"/>
    <property type="match status" value="1"/>
</dbReference>
<dbReference type="PANTHER" id="PTHR38462">
    <property type="entry name" value="EXONUCLEASE-LIKE PROTEIN"/>
    <property type="match status" value="1"/>
</dbReference>
<dbReference type="SUPFAM" id="SSF81901">
    <property type="entry name" value="HCP-like"/>
    <property type="match status" value="1"/>
</dbReference>
<dbReference type="EMBL" id="LGFU01000004">
    <property type="protein sequence ID" value="KUK46921.1"/>
    <property type="molecule type" value="Genomic_DNA"/>
</dbReference>
<organism evidence="2 3">
    <name type="scientific">Anaerolinea thermophila</name>
    <dbReference type="NCBI Taxonomy" id="167964"/>
    <lineage>
        <taxon>Bacteria</taxon>
        <taxon>Bacillati</taxon>
        <taxon>Chloroflexota</taxon>
        <taxon>Anaerolineae</taxon>
        <taxon>Anaerolineales</taxon>
        <taxon>Anaerolineaceae</taxon>
        <taxon>Anaerolinea</taxon>
    </lineage>
</organism>